<name>R7Z5Z8_CONA1</name>
<dbReference type="PANTHER" id="PTHR15272">
    <property type="entry name" value="CHROMATIN ASSEMBLY FACTOR 1 SUBUNIT A CAF-1 SUBUNIT A"/>
    <property type="match status" value="1"/>
</dbReference>
<dbReference type="GO" id="GO:0006281">
    <property type="term" value="P:DNA repair"/>
    <property type="evidence" value="ECO:0007669"/>
    <property type="project" value="UniProtKB-KW"/>
</dbReference>
<gene>
    <name evidence="8" type="ORF">W97_08621</name>
</gene>
<evidence type="ECO:0000256" key="1">
    <source>
        <dbReference type="ARBA" id="ARBA00004123"/>
    </source>
</evidence>
<comment type="subcellular location">
    <subcellularLocation>
        <location evidence="1">Nucleus</location>
    </subcellularLocation>
</comment>
<protein>
    <recommendedName>
        <fullName evidence="10">Chromatin assembly factor 1 subunit A</fullName>
    </recommendedName>
</protein>
<evidence type="ECO:0000256" key="4">
    <source>
        <dbReference type="ARBA" id="ARBA00023242"/>
    </source>
</evidence>
<evidence type="ECO:0000259" key="6">
    <source>
        <dbReference type="Pfam" id="PF12253"/>
    </source>
</evidence>
<dbReference type="OMA" id="YENVRPP"/>
<evidence type="ECO:0000256" key="2">
    <source>
        <dbReference type="ARBA" id="ARBA00022763"/>
    </source>
</evidence>
<evidence type="ECO:0008006" key="10">
    <source>
        <dbReference type="Google" id="ProtNLM"/>
    </source>
</evidence>
<evidence type="ECO:0000256" key="3">
    <source>
        <dbReference type="ARBA" id="ARBA00023204"/>
    </source>
</evidence>
<dbReference type="GO" id="GO:0005634">
    <property type="term" value="C:nucleus"/>
    <property type="evidence" value="ECO:0007669"/>
    <property type="project" value="UniProtKB-SubCell"/>
</dbReference>
<dbReference type="STRING" id="1168221.R7Z5Z8"/>
<feature type="region of interest" description="Disordered" evidence="5">
    <location>
        <begin position="1"/>
        <end position="197"/>
    </location>
</feature>
<feature type="compositionally biased region" description="Polar residues" evidence="5">
    <location>
        <begin position="177"/>
        <end position="192"/>
    </location>
</feature>
<dbReference type="AlphaFoldDB" id="R7Z5Z8"/>
<dbReference type="Proteomes" id="UP000016924">
    <property type="component" value="Unassembled WGS sequence"/>
</dbReference>
<feature type="domain" description="Chromatin assembly factor 1 subunit A dimerization" evidence="6">
    <location>
        <begin position="333"/>
        <end position="403"/>
    </location>
</feature>
<dbReference type="Pfam" id="PF12253">
    <property type="entry name" value="CAF1A_dimeriz"/>
    <property type="match status" value="1"/>
</dbReference>
<feature type="region of interest" description="Disordered" evidence="5">
    <location>
        <begin position="522"/>
        <end position="559"/>
    </location>
</feature>
<evidence type="ECO:0000256" key="5">
    <source>
        <dbReference type="SAM" id="MobiDB-lite"/>
    </source>
</evidence>
<feature type="compositionally biased region" description="Acidic residues" evidence="5">
    <location>
        <begin position="375"/>
        <end position="401"/>
    </location>
</feature>
<organism evidence="8 9">
    <name type="scientific">Coniosporium apollinis (strain CBS 100218)</name>
    <name type="common">Rock-inhabiting black yeast</name>
    <dbReference type="NCBI Taxonomy" id="1168221"/>
    <lineage>
        <taxon>Eukaryota</taxon>
        <taxon>Fungi</taxon>
        <taxon>Dikarya</taxon>
        <taxon>Ascomycota</taxon>
        <taxon>Pezizomycotina</taxon>
        <taxon>Dothideomycetes</taxon>
        <taxon>Dothideomycetes incertae sedis</taxon>
        <taxon>Coniosporium</taxon>
    </lineage>
</organism>
<dbReference type="Pfam" id="PF21796">
    <property type="entry name" value="Cac1_C"/>
    <property type="match status" value="1"/>
</dbReference>
<proteinExistence type="predicted"/>
<dbReference type="GO" id="GO:0006334">
    <property type="term" value="P:nucleosome assembly"/>
    <property type="evidence" value="ECO:0007669"/>
    <property type="project" value="TreeGrafter"/>
</dbReference>
<keyword evidence="9" id="KW-1185">Reference proteome</keyword>
<sequence length="621" mass="69690">MSEPQTGNASPNSRKRSLPEEDQLIPSTPIRSSQTSPSSTCTLSTPQSVLSLDQSPSVPRNPTSQQSSHDLSSGERHDSAGATNADAVPTKRRKLTVQEKEEKKKEKEEKERQRAEQRAKRDEEKQLKNEERRKKNEEKEEKQRQKDLEKQQKEEALRKKERSQMKLGSFFMRPAVPQSSRTTPSKPEQSALETKPKPVSFVAIDSIQGSPPRIVSPRKKVSSAYEQFFLPFELPSNATCAPVNAFVQDDEEIQTKRRKLDHHVEEPLEECSLSIRLRVPQEQRQLRGEGTRPVRQIMECLHGTSANPIDLTEDASANRTRTPMDELLCIPMKYLHFGEDVRPPYYGTYTKIQSRHEARRLARNPFSRTLPEADYSYDSEAEWEEPEEGEDLDSEDDEDIESVGSAEDMQGFLDDEDAAEVARSRRGHIAGSLEPICSGLQWEDAEGVLKPADPSAASVNFAEFRMEALLEPSPRMIDPFSTVYWVPEPVAPSSALNLVLSGRSDVSVNGHTNSLRQPLLERPDGILNGANARPRGRPLKDSPNGAPAVPKPPKRSVPPEDMEEFKLAVQGSDLTKIALVEMLKKRFPKIPKDAINYTLSTVAARIGAKEAEKRWVIVPGK</sequence>
<dbReference type="GO" id="GO:0033186">
    <property type="term" value="C:CAF-1 complex"/>
    <property type="evidence" value="ECO:0007669"/>
    <property type="project" value="TreeGrafter"/>
</dbReference>
<evidence type="ECO:0000313" key="8">
    <source>
        <dbReference type="EMBL" id="EON69361.1"/>
    </source>
</evidence>
<dbReference type="EMBL" id="JH767612">
    <property type="protein sequence ID" value="EON69361.1"/>
    <property type="molecule type" value="Genomic_DNA"/>
</dbReference>
<reference evidence="9" key="1">
    <citation type="submission" date="2012-06" db="EMBL/GenBank/DDBJ databases">
        <title>The genome sequence of Coniosporium apollinis CBS 100218.</title>
        <authorList>
            <consortium name="The Broad Institute Genome Sequencing Platform"/>
            <person name="Cuomo C."/>
            <person name="Gorbushina A."/>
            <person name="Noack S."/>
            <person name="Walker B."/>
            <person name="Young S.K."/>
            <person name="Zeng Q."/>
            <person name="Gargeya S."/>
            <person name="Fitzgerald M."/>
            <person name="Haas B."/>
            <person name="Abouelleil A."/>
            <person name="Alvarado L."/>
            <person name="Arachchi H.M."/>
            <person name="Berlin A.M."/>
            <person name="Chapman S.B."/>
            <person name="Goldberg J."/>
            <person name="Griggs A."/>
            <person name="Gujja S."/>
            <person name="Hansen M."/>
            <person name="Howarth C."/>
            <person name="Imamovic A."/>
            <person name="Larimer J."/>
            <person name="McCowan C."/>
            <person name="Montmayeur A."/>
            <person name="Murphy C."/>
            <person name="Neiman D."/>
            <person name="Pearson M."/>
            <person name="Priest M."/>
            <person name="Roberts A."/>
            <person name="Saif S."/>
            <person name="Shea T."/>
            <person name="Sisk P."/>
            <person name="Sykes S."/>
            <person name="Wortman J."/>
            <person name="Nusbaum C."/>
            <person name="Birren B."/>
        </authorList>
    </citation>
    <scope>NUCLEOTIDE SEQUENCE [LARGE SCALE GENOMIC DNA]</scope>
    <source>
        <strain evidence="9">CBS 100218</strain>
    </source>
</reference>
<dbReference type="RefSeq" id="XP_007784678.1">
    <property type="nucleotide sequence ID" value="XM_007786488.1"/>
</dbReference>
<accession>R7Z5Z8</accession>
<feature type="compositionally biased region" description="Polar residues" evidence="5">
    <location>
        <begin position="49"/>
        <end position="71"/>
    </location>
</feature>
<dbReference type="GeneID" id="19905932"/>
<keyword evidence="3" id="KW-0234">DNA repair</keyword>
<keyword evidence="4" id="KW-0539">Nucleus</keyword>
<dbReference type="PANTHER" id="PTHR15272:SF0">
    <property type="entry name" value="CHROMATIN ASSEMBLY FACTOR 1 SUBUNIT A"/>
    <property type="match status" value="1"/>
</dbReference>
<feature type="compositionally biased region" description="Low complexity" evidence="5">
    <location>
        <begin position="26"/>
        <end position="48"/>
    </location>
</feature>
<dbReference type="InterPro" id="IPR022043">
    <property type="entry name" value="CAF1A_DD"/>
</dbReference>
<dbReference type="OrthoDB" id="79480at2759"/>
<feature type="compositionally biased region" description="Polar residues" evidence="5">
    <location>
        <begin position="1"/>
        <end position="12"/>
    </location>
</feature>
<feature type="domain" description="Chromatin assembly factor 1 subunit Cac1-like C-terminal" evidence="7">
    <location>
        <begin position="562"/>
        <end position="617"/>
    </location>
</feature>
<dbReference type="InterPro" id="IPR048800">
    <property type="entry name" value="Cac1-like_C"/>
</dbReference>
<keyword evidence="2" id="KW-0227">DNA damage</keyword>
<dbReference type="HOGENOM" id="CLU_013392_1_0_1"/>
<feature type="region of interest" description="Disordered" evidence="5">
    <location>
        <begin position="370"/>
        <end position="413"/>
    </location>
</feature>
<evidence type="ECO:0000259" key="7">
    <source>
        <dbReference type="Pfam" id="PF21796"/>
    </source>
</evidence>
<evidence type="ECO:0000313" key="9">
    <source>
        <dbReference type="Proteomes" id="UP000016924"/>
    </source>
</evidence>
<dbReference type="eggNOG" id="KOG4364">
    <property type="taxonomic scope" value="Eukaryota"/>
</dbReference>
<feature type="compositionally biased region" description="Basic and acidic residues" evidence="5">
    <location>
        <begin position="96"/>
        <end position="164"/>
    </location>
</feature>